<name>A0AAV7R0K6_PLEWA</name>
<protein>
    <submittedName>
        <fullName evidence="1">Uncharacterized protein</fullName>
    </submittedName>
</protein>
<proteinExistence type="predicted"/>
<evidence type="ECO:0000313" key="2">
    <source>
        <dbReference type="Proteomes" id="UP001066276"/>
    </source>
</evidence>
<accession>A0AAV7R0K6</accession>
<dbReference type="EMBL" id="JANPWB010000010">
    <property type="protein sequence ID" value="KAJ1146346.1"/>
    <property type="molecule type" value="Genomic_DNA"/>
</dbReference>
<keyword evidence="2" id="KW-1185">Reference proteome</keyword>
<sequence>MEEPGWFNGMATLAWCTRPHRHGGAELVLRLGNSSLVHEASSAWRRRAGSTAWKFYPGARSIIDMEVPGWFYGLATLAWCTGPHRHGGTVPVLRLGNSSLVHAASWAWRCRAGSMAWQF</sequence>
<reference evidence="1" key="1">
    <citation type="journal article" date="2022" name="bioRxiv">
        <title>Sequencing and chromosome-scale assembly of the giantPleurodeles waltlgenome.</title>
        <authorList>
            <person name="Brown T."/>
            <person name="Elewa A."/>
            <person name="Iarovenko S."/>
            <person name="Subramanian E."/>
            <person name="Araus A.J."/>
            <person name="Petzold A."/>
            <person name="Susuki M."/>
            <person name="Suzuki K.-i.T."/>
            <person name="Hayashi T."/>
            <person name="Toyoda A."/>
            <person name="Oliveira C."/>
            <person name="Osipova E."/>
            <person name="Leigh N.D."/>
            <person name="Simon A."/>
            <person name="Yun M.H."/>
        </authorList>
    </citation>
    <scope>NUCLEOTIDE SEQUENCE</scope>
    <source>
        <strain evidence="1">20211129_DDA</strain>
        <tissue evidence="1">Liver</tissue>
    </source>
</reference>
<evidence type="ECO:0000313" key="1">
    <source>
        <dbReference type="EMBL" id="KAJ1146346.1"/>
    </source>
</evidence>
<organism evidence="1 2">
    <name type="scientific">Pleurodeles waltl</name>
    <name type="common">Iberian ribbed newt</name>
    <dbReference type="NCBI Taxonomy" id="8319"/>
    <lineage>
        <taxon>Eukaryota</taxon>
        <taxon>Metazoa</taxon>
        <taxon>Chordata</taxon>
        <taxon>Craniata</taxon>
        <taxon>Vertebrata</taxon>
        <taxon>Euteleostomi</taxon>
        <taxon>Amphibia</taxon>
        <taxon>Batrachia</taxon>
        <taxon>Caudata</taxon>
        <taxon>Salamandroidea</taxon>
        <taxon>Salamandridae</taxon>
        <taxon>Pleurodelinae</taxon>
        <taxon>Pleurodeles</taxon>
    </lineage>
</organism>
<dbReference type="AlphaFoldDB" id="A0AAV7R0K6"/>
<comment type="caution">
    <text evidence="1">The sequence shown here is derived from an EMBL/GenBank/DDBJ whole genome shotgun (WGS) entry which is preliminary data.</text>
</comment>
<dbReference type="Proteomes" id="UP001066276">
    <property type="component" value="Chromosome 6"/>
</dbReference>
<gene>
    <name evidence="1" type="ORF">NDU88_012623</name>
</gene>